<dbReference type="Gene3D" id="3.30.710.10">
    <property type="entry name" value="Potassium Channel Kv1.1, Chain A"/>
    <property type="match status" value="1"/>
</dbReference>
<dbReference type="PROSITE" id="PS50097">
    <property type="entry name" value="BTB"/>
    <property type="match status" value="1"/>
</dbReference>
<name>A0A1L9S574_9EURO</name>
<accession>A0A1L9S574</accession>
<dbReference type="PANTHER" id="PTHR47843:SF5">
    <property type="entry name" value="BTB_POZ DOMAIN PROTEIN"/>
    <property type="match status" value="1"/>
</dbReference>
<dbReference type="VEuPathDB" id="FungiDB:ASPZODRAFT_125791"/>
<proteinExistence type="predicted"/>
<dbReference type="SMART" id="SM00225">
    <property type="entry name" value="BTB"/>
    <property type="match status" value="1"/>
</dbReference>
<dbReference type="CDD" id="cd18186">
    <property type="entry name" value="BTB_POZ_ZBTB_KLHL-like"/>
    <property type="match status" value="1"/>
</dbReference>
<dbReference type="SUPFAM" id="SSF54695">
    <property type="entry name" value="POZ domain"/>
    <property type="match status" value="1"/>
</dbReference>
<sequence length="272" mass="30312">MSSPPPALLDAMRSLLTHGEFSDMEIHCGGTTFKTHRAVVCMQSHFFHSALSDGFKETVSQAVSLPEDDPETIKRVLHFLYLQDYDELEDTVPSGQATEDISKPKCDNHTQIKAAADMTIQVYIAADKFGILPLKTLAADKFSEWAASNWQSPVFAEVVADVMTLIPPHDTGLRDIVARTIAENTYQLMRQDEILRLLERFGGLGMSVLATLASRGMVKLANEMELGVLSSMAEKLTNSPECWLCQTKFNVLMKSGEYEMGTFRCLHCKEQQ</sequence>
<dbReference type="GeneID" id="34607906"/>
<protein>
    <recommendedName>
        <fullName evidence="1">BTB domain-containing protein</fullName>
    </recommendedName>
</protein>
<organism evidence="2 3">
    <name type="scientific">Penicilliopsis zonata CBS 506.65</name>
    <dbReference type="NCBI Taxonomy" id="1073090"/>
    <lineage>
        <taxon>Eukaryota</taxon>
        <taxon>Fungi</taxon>
        <taxon>Dikarya</taxon>
        <taxon>Ascomycota</taxon>
        <taxon>Pezizomycotina</taxon>
        <taxon>Eurotiomycetes</taxon>
        <taxon>Eurotiomycetidae</taxon>
        <taxon>Eurotiales</taxon>
        <taxon>Aspergillaceae</taxon>
        <taxon>Penicilliopsis</taxon>
    </lineage>
</organism>
<dbReference type="PANTHER" id="PTHR47843">
    <property type="entry name" value="BTB DOMAIN-CONTAINING PROTEIN-RELATED"/>
    <property type="match status" value="1"/>
</dbReference>
<dbReference type="Pfam" id="PF00651">
    <property type="entry name" value="BTB"/>
    <property type="match status" value="1"/>
</dbReference>
<dbReference type="EMBL" id="KV878362">
    <property type="protein sequence ID" value="OJJ42308.1"/>
    <property type="molecule type" value="Genomic_DNA"/>
</dbReference>
<dbReference type="Proteomes" id="UP000184188">
    <property type="component" value="Unassembled WGS sequence"/>
</dbReference>
<dbReference type="InterPro" id="IPR011333">
    <property type="entry name" value="SKP1/BTB/POZ_sf"/>
</dbReference>
<dbReference type="OrthoDB" id="6359816at2759"/>
<feature type="domain" description="BTB" evidence="1">
    <location>
        <begin position="22"/>
        <end position="81"/>
    </location>
</feature>
<evidence type="ECO:0000313" key="2">
    <source>
        <dbReference type="EMBL" id="OJJ42308.1"/>
    </source>
</evidence>
<evidence type="ECO:0000259" key="1">
    <source>
        <dbReference type="PROSITE" id="PS50097"/>
    </source>
</evidence>
<feature type="non-terminal residue" evidence="2">
    <location>
        <position position="1"/>
    </location>
</feature>
<reference evidence="3" key="1">
    <citation type="journal article" date="2017" name="Genome Biol.">
        <title>Comparative genomics reveals high biological diversity and specific adaptations in the industrially and medically important fungal genus Aspergillus.</title>
        <authorList>
            <person name="de Vries R.P."/>
            <person name="Riley R."/>
            <person name="Wiebenga A."/>
            <person name="Aguilar-Osorio G."/>
            <person name="Amillis S."/>
            <person name="Uchima C.A."/>
            <person name="Anderluh G."/>
            <person name="Asadollahi M."/>
            <person name="Askin M."/>
            <person name="Barry K."/>
            <person name="Battaglia E."/>
            <person name="Bayram O."/>
            <person name="Benocci T."/>
            <person name="Braus-Stromeyer S.A."/>
            <person name="Caldana C."/>
            <person name="Canovas D."/>
            <person name="Cerqueira G.C."/>
            <person name="Chen F."/>
            <person name="Chen W."/>
            <person name="Choi C."/>
            <person name="Clum A."/>
            <person name="Dos Santos R.A."/>
            <person name="Damasio A.R."/>
            <person name="Diallinas G."/>
            <person name="Emri T."/>
            <person name="Fekete E."/>
            <person name="Flipphi M."/>
            <person name="Freyberg S."/>
            <person name="Gallo A."/>
            <person name="Gournas C."/>
            <person name="Habgood R."/>
            <person name="Hainaut M."/>
            <person name="Harispe M.L."/>
            <person name="Henrissat B."/>
            <person name="Hilden K.S."/>
            <person name="Hope R."/>
            <person name="Hossain A."/>
            <person name="Karabika E."/>
            <person name="Karaffa L."/>
            <person name="Karanyi Z."/>
            <person name="Krasevec N."/>
            <person name="Kuo A."/>
            <person name="Kusch H."/>
            <person name="LaButti K."/>
            <person name="Lagendijk E.L."/>
            <person name="Lapidus A."/>
            <person name="Levasseur A."/>
            <person name="Lindquist E."/>
            <person name="Lipzen A."/>
            <person name="Logrieco A.F."/>
            <person name="MacCabe A."/>
            <person name="Maekelae M.R."/>
            <person name="Malavazi I."/>
            <person name="Melin P."/>
            <person name="Meyer V."/>
            <person name="Mielnichuk N."/>
            <person name="Miskei M."/>
            <person name="Molnar A.P."/>
            <person name="Mule G."/>
            <person name="Ngan C.Y."/>
            <person name="Orejas M."/>
            <person name="Orosz E."/>
            <person name="Ouedraogo J.P."/>
            <person name="Overkamp K.M."/>
            <person name="Park H.-S."/>
            <person name="Perrone G."/>
            <person name="Piumi F."/>
            <person name="Punt P.J."/>
            <person name="Ram A.F."/>
            <person name="Ramon A."/>
            <person name="Rauscher S."/>
            <person name="Record E."/>
            <person name="Riano-Pachon D.M."/>
            <person name="Robert V."/>
            <person name="Roehrig J."/>
            <person name="Ruller R."/>
            <person name="Salamov A."/>
            <person name="Salih N.S."/>
            <person name="Samson R.A."/>
            <person name="Sandor E."/>
            <person name="Sanguinetti M."/>
            <person name="Schuetze T."/>
            <person name="Sepcic K."/>
            <person name="Shelest E."/>
            <person name="Sherlock G."/>
            <person name="Sophianopoulou V."/>
            <person name="Squina F.M."/>
            <person name="Sun H."/>
            <person name="Susca A."/>
            <person name="Todd R.B."/>
            <person name="Tsang A."/>
            <person name="Unkles S.E."/>
            <person name="van de Wiele N."/>
            <person name="van Rossen-Uffink D."/>
            <person name="Oliveira J.V."/>
            <person name="Vesth T.C."/>
            <person name="Visser J."/>
            <person name="Yu J.-H."/>
            <person name="Zhou M."/>
            <person name="Andersen M.R."/>
            <person name="Archer D.B."/>
            <person name="Baker S.E."/>
            <person name="Benoit I."/>
            <person name="Brakhage A.A."/>
            <person name="Braus G.H."/>
            <person name="Fischer R."/>
            <person name="Frisvad J.C."/>
            <person name="Goldman G.H."/>
            <person name="Houbraken J."/>
            <person name="Oakley B."/>
            <person name="Pocsi I."/>
            <person name="Scazzocchio C."/>
            <person name="Seiboth B."/>
            <person name="vanKuyk P.A."/>
            <person name="Wortman J."/>
            <person name="Dyer P.S."/>
            <person name="Grigoriev I.V."/>
        </authorList>
    </citation>
    <scope>NUCLEOTIDE SEQUENCE [LARGE SCALE GENOMIC DNA]</scope>
    <source>
        <strain evidence="3">CBS 506.65</strain>
    </source>
</reference>
<keyword evidence="3" id="KW-1185">Reference proteome</keyword>
<dbReference type="InterPro" id="IPR000210">
    <property type="entry name" value="BTB/POZ_dom"/>
</dbReference>
<dbReference type="AlphaFoldDB" id="A0A1L9S574"/>
<gene>
    <name evidence="2" type="ORF">ASPZODRAFT_125791</name>
</gene>
<evidence type="ECO:0000313" key="3">
    <source>
        <dbReference type="Proteomes" id="UP000184188"/>
    </source>
</evidence>
<dbReference type="STRING" id="1073090.A0A1L9S574"/>
<dbReference type="RefSeq" id="XP_022576818.1">
    <property type="nucleotide sequence ID" value="XM_022721441.1"/>
</dbReference>